<feature type="domain" description="RRM" evidence="7">
    <location>
        <begin position="111"/>
        <end position="191"/>
    </location>
</feature>
<evidence type="ECO:0000256" key="5">
    <source>
        <dbReference type="PROSITE-ProRule" id="PRU00176"/>
    </source>
</evidence>
<evidence type="ECO:0000256" key="6">
    <source>
        <dbReference type="SAM" id="MobiDB-lite"/>
    </source>
</evidence>
<dbReference type="GeneID" id="30996271"/>
<dbReference type="InterPro" id="IPR000504">
    <property type="entry name" value="RRM_dom"/>
</dbReference>
<reference evidence="9" key="1">
    <citation type="submission" date="2016-05" db="EMBL/GenBank/DDBJ databases">
        <title>Comparative genomics of biotechnologically important yeasts.</title>
        <authorList>
            <consortium name="DOE Joint Genome Institute"/>
            <person name="Riley R."/>
            <person name="Haridas S."/>
            <person name="Wolfe K.H."/>
            <person name="Lopes M.R."/>
            <person name="Hittinger C.T."/>
            <person name="Goker M."/>
            <person name="Salamov A."/>
            <person name="Wisecaver J."/>
            <person name="Long T.M."/>
            <person name="Aerts A.L."/>
            <person name="Barry K."/>
            <person name="Choi C."/>
            <person name="Clum A."/>
            <person name="Coughlan A.Y."/>
            <person name="Deshpande S."/>
            <person name="Douglass A.P."/>
            <person name="Hanson S.J."/>
            <person name="Klenk H.-P."/>
            <person name="Labutti K."/>
            <person name="Lapidus A."/>
            <person name="Lindquist E."/>
            <person name="Lipzen A."/>
            <person name="Meier-Kolthoff J.P."/>
            <person name="Ohm R.A."/>
            <person name="Otillar R.P."/>
            <person name="Pangilinan J."/>
            <person name="Peng Y."/>
            <person name="Rokas A."/>
            <person name="Rosa C.A."/>
            <person name="Scheuner C."/>
            <person name="Sibirny A.A."/>
            <person name="Slot J.C."/>
            <person name="Stielow J.B."/>
            <person name="Sun H."/>
            <person name="Kurtzman C.P."/>
            <person name="Blackwell M."/>
            <person name="Grigoriev I.V."/>
            <person name="Jeffries T.W."/>
        </authorList>
    </citation>
    <scope>NUCLEOTIDE SEQUENCE [LARGE SCALE GENOMIC DNA]</scope>
    <source>
        <strain evidence="9">NRRL Y-1933</strain>
    </source>
</reference>
<dbReference type="GO" id="GO:0005685">
    <property type="term" value="C:U1 snRNP"/>
    <property type="evidence" value="ECO:0007669"/>
    <property type="project" value="EnsemblFungi"/>
</dbReference>
<evidence type="ECO:0000313" key="8">
    <source>
        <dbReference type="EMBL" id="ODV65488.1"/>
    </source>
</evidence>
<feature type="compositionally biased region" description="Low complexity" evidence="6">
    <location>
        <begin position="283"/>
        <end position="310"/>
    </location>
</feature>
<keyword evidence="3" id="KW-0539">Nucleus</keyword>
<organism evidence="8 9">
    <name type="scientific">Hyphopichia burtonii NRRL Y-1933</name>
    <dbReference type="NCBI Taxonomy" id="984485"/>
    <lineage>
        <taxon>Eukaryota</taxon>
        <taxon>Fungi</taxon>
        <taxon>Dikarya</taxon>
        <taxon>Ascomycota</taxon>
        <taxon>Saccharomycotina</taxon>
        <taxon>Pichiomycetes</taxon>
        <taxon>Debaryomycetaceae</taxon>
        <taxon>Hyphopichia</taxon>
    </lineage>
</organism>
<dbReference type="GO" id="GO:0000243">
    <property type="term" value="C:commitment complex"/>
    <property type="evidence" value="ECO:0007669"/>
    <property type="project" value="EnsemblFungi"/>
</dbReference>
<name>A0A1E4RDY8_9ASCO</name>
<dbReference type="EMBL" id="KV454544">
    <property type="protein sequence ID" value="ODV65488.1"/>
    <property type="molecule type" value="Genomic_DNA"/>
</dbReference>
<evidence type="ECO:0000259" key="7">
    <source>
        <dbReference type="PROSITE" id="PS50102"/>
    </source>
</evidence>
<dbReference type="SMART" id="SM00360">
    <property type="entry name" value="RRM"/>
    <property type="match status" value="1"/>
</dbReference>
<keyword evidence="4" id="KW-0687">Ribonucleoprotein</keyword>
<dbReference type="Pfam" id="PF12220">
    <property type="entry name" value="U1snRNP70_N"/>
    <property type="match status" value="1"/>
</dbReference>
<dbReference type="GO" id="GO:0030619">
    <property type="term" value="F:U1 snRNA binding"/>
    <property type="evidence" value="ECO:0007669"/>
    <property type="project" value="EnsemblFungi"/>
</dbReference>
<keyword evidence="2 5" id="KW-0694">RNA-binding</keyword>
<dbReference type="STRING" id="984485.A0A1E4RDY8"/>
<dbReference type="PANTHER" id="PTHR13952:SF5">
    <property type="entry name" value="U1 SMALL NUCLEAR RIBONUCLEOPROTEIN 70 KDA"/>
    <property type="match status" value="1"/>
</dbReference>
<evidence type="ECO:0000256" key="4">
    <source>
        <dbReference type="ARBA" id="ARBA00023274"/>
    </source>
</evidence>
<dbReference type="SUPFAM" id="SSF54928">
    <property type="entry name" value="RNA-binding domain, RBD"/>
    <property type="match status" value="1"/>
</dbReference>
<feature type="compositionally biased region" description="Polar residues" evidence="6">
    <location>
        <begin position="230"/>
        <end position="243"/>
    </location>
</feature>
<accession>A0A1E4RDY8</accession>
<protein>
    <submittedName>
        <fullName evidence="8">RNA-binding domain-containing protein</fullName>
    </submittedName>
</protein>
<dbReference type="GO" id="GO:0000398">
    <property type="term" value="P:mRNA splicing, via spliceosome"/>
    <property type="evidence" value="ECO:0007669"/>
    <property type="project" value="EnsemblFungi"/>
</dbReference>
<keyword evidence="9" id="KW-1185">Reference proteome</keyword>
<feature type="region of interest" description="Disordered" evidence="6">
    <location>
        <begin position="230"/>
        <end position="310"/>
    </location>
</feature>
<dbReference type="InterPro" id="IPR035979">
    <property type="entry name" value="RBD_domain_sf"/>
</dbReference>
<gene>
    <name evidence="8" type="ORF">HYPBUDRAFT_153777</name>
</gene>
<dbReference type="PROSITE" id="PS50102">
    <property type="entry name" value="RRM"/>
    <property type="match status" value="1"/>
</dbReference>
<sequence>MSDETEKYPISIQKLFAPKPPLLYKPSVDYAPETRKTIPITPISKFKSNIKSYLEEIDQVEPSQRDARFDQLQRKKEASRKRKETFQRQLDEWLDPESLRNNDYYSKDPYKTVFIARLDYSLSELDLSKNFTHFGSIDSIKLVRDKETGQSKGYAFIVFERESDASNCVKELSYSGLKMGDRTSLVDIERGRVIRFWKPRRLAGGLGGRHYTTPKSLLLVTASAAASGRRTNLPLNPYNSSPSFDLGMKRPAPSRPNVDPKRPKYRPSPTTPGADSIKDKYAKYSNAASANNPSKSSSSNRSIRSIRLRD</sequence>
<dbReference type="InterPro" id="IPR051183">
    <property type="entry name" value="U1_U11-U12_snRNP_70-35kDa"/>
</dbReference>
<dbReference type="RefSeq" id="XP_020074555.1">
    <property type="nucleotide sequence ID" value="XM_020221722.1"/>
</dbReference>
<dbReference type="PANTHER" id="PTHR13952">
    <property type="entry name" value="U1 SMALL NUCLEAR RIBONUCLEOPROTEIN 70 KD"/>
    <property type="match status" value="1"/>
</dbReference>
<evidence type="ECO:0000256" key="3">
    <source>
        <dbReference type="ARBA" id="ARBA00023242"/>
    </source>
</evidence>
<evidence type="ECO:0000313" key="9">
    <source>
        <dbReference type="Proteomes" id="UP000095085"/>
    </source>
</evidence>
<dbReference type="InterPro" id="IPR022023">
    <property type="entry name" value="U1snRNP70_N"/>
</dbReference>
<dbReference type="GO" id="GO:0071004">
    <property type="term" value="C:U2-type prespliceosome"/>
    <property type="evidence" value="ECO:0007669"/>
    <property type="project" value="EnsemblFungi"/>
</dbReference>
<evidence type="ECO:0000256" key="2">
    <source>
        <dbReference type="ARBA" id="ARBA00022884"/>
    </source>
</evidence>
<dbReference type="Gene3D" id="3.30.70.330">
    <property type="match status" value="1"/>
</dbReference>
<dbReference type="AlphaFoldDB" id="A0A1E4RDY8"/>
<dbReference type="CDD" id="cd21615">
    <property type="entry name" value="RRM_SNP1_like"/>
    <property type="match status" value="1"/>
</dbReference>
<dbReference type="GO" id="GO:0071011">
    <property type="term" value="C:precatalytic spliceosome"/>
    <property type="evidence" value="ECO:0007669"/>
    <property type="project" value="TreeGrafter"/>
</dbReference>
<evidence type="ECO:0000256" key="1">
    <source>
        <dbReference type="ARBA" id="ARBA00004123"/>
    </source>
</evidence>
<dbReference type="Pfam" id="PF00076">
    <property type="entry name" value="RRM_1"/>
    <property type="match status" value="1"/>
</dbReference>
<dbReference type="InterPro" id="IPR012677">
    <property type="entry name" value="Nucleotide-bd_a/b_plait_sf"/>
</dbReference>
<dbReference type="OrthoDB" id="4207594at2759"/>
<comment type="subcellular location">
    <subcellularLocation>
        <location evidence="1">Nucleus</location>
    </subcellularLocation>
</comment>
<proteinExistence type="predicted"/>
<dbReference type="Proteomes" id="UP000095085">
    <property type="component" value="Unassembled WGS sequence"/>
</dbReference>
<dbReference type="GO" id="GO:0003729">
    <property type="term" value="F:mRNA binding"/>
    <property type="evidence" value="ECO:0007669"/>
    <property type="project" value="EnsemblFungi"/>
</dbReference>